<dbReference type="EMBL" id="SPPK01000005">
    <property type="protein sequence ID" value="TFU87229.1"/>
    <property type="molecule type" value="Genomic_DNA"/>
</dbReference>
<proteinExistence type="predicted"/>
<organism evidence="3 4">
    <name type="scientific">Dysgonomonas mossii</name>
    <dbReference type="NCBI Taxonomy" id="163665"/>
    <lineage>
        <taxon>Bacteria</taxon>
        <taxon>Pseudomonadati</taxon>
        <taxon>Bacteroidota</taxon>
        <taxon>Bacteroidia</taxon>
        <taxon>Bacteroidales</taxon>
        <taxon>Dysgonomonadaceae</taxon>
        <taxon>Dysgonomonas</taxon>
    </lineage>
</organism>
<dbReference type="PANTHER" id="PTHR40094:SF1">
    <property type="entry name" value="UBIQUITIN DOMAIN-CONTAINING PROTEIN"/>
    <property type="match status" value="1"/>
</dbReference>
<dbReference type="InterPro" id="IPR008930">
    <property type="entry name" value="Terpenoid_cyclase/PrenylTrfase"/>
</dbReference>
<feature type="chain" id="PRO_5021427770" description="Alpha-2-macroglobulin domain-containing protein" evidence="1">
    <location>
        <begin position="22"/>
        <end position="2003"/>
    </location>
</feature>
<dbReference type="InterPro" id="IPR041246">
    <property type="entry name" value="Bact_MG10"/>
</dbReference>
<dbReference type="Gene3D" id="2.60.40.1120">
    <property type="entry name" value="Carboxypeptidase-like, regulatory domain"/>
    <property type="match status" value="1"/>
</dbReference>
<dbReference type="RefSeq" id="WP_135106520.1">
    <property type="nucleotide sequence ID" value="NZ_JADGKW010000005.1"/>
</dbReference>
<dbReference type="Gene3D" id="2.170.130.10">
    <property type="entry name" value="TonB-dependent receptor, plug domain"/>
    <property type="match status" value="1"/>
</dbReference>
<dbReference type="InterPro" id="IPR001599">
    <property type="entry name" value="Macroglobln_a2"/>
</dbReference>
<dbReference type="SUPFAM" id="SSF48239">
    <property type="entry name" value="Terpenoid cyclases/Protein prenyltransferases"/>
    <property type="match status" value="1"/>
</dbReference>
<dbReference type="SUPFAM" id="SSF56935">
    <property type="entry name" value="Porins"/>
    <property type="match status" value="1"/>
</dbReference>
<sequence length="2003" mass="229760">MKTTRFIILCIFLLQHLFSFAQSNLSDSPRSSSEVHIYKISKDDLRKIHLKEDGFDEDMLNTFVSKYNVGDDIPSLPKGNYVLVKVIDNQLNYTEHTVDNLYAKIVPSEKFVVCLYDSLGNIINDAEVRKGSSMLKYDRNTQTYSTNKAKDEDIIEIAHNGVYHYLEIEDNQYRDNYNFFESIWSKMKWRWIGLKNRIKYTFNPSERPEKQKYTGFVVFNKPKYKPGETVKLKAYLSEYNGKRFEKSIDLRLHEDYSRSNIDTILTKLEPYRPGMYSYEFKLTDELDLTLDRGYSVSLITDDNNANVVRDYFRYEDYELKGINFSLKSDKKEFAMGDSIKLDMKVTDENDMAVYDGKIEVLVTPDRFDLNKIKIMEPVFIPDTLWNHTVDLFGSSEKGLIIPDSVFPPNIDLKFKVRCAYLSADNEKHVESLSLERINKKYALDFSLDKGMLSIKELYQGKSQQALAKIIISGENDEYIYRDSVMLPHIMAIPWWAGNILVQTQNSKEYFETDDTKAEQLGYKFYRNNDSIYLKVDNPANIPFWYTIRKMKKEIDRGYATQLNYVIKDTGEDGYSMQLSYLFGGDGKSIEGLLPFAKKNITLDVTTPTTVYPGQKANVQISVTDKKGKPVKDADITAYSFTSKFKNYSMPNIPIGGKARYAKQFYNTRYEMDDDSYYNSKSSLTWKRWASAIALDTVEYYKFLYPETYYIHKERSSNGKTQISPFVVIDGEVQGVHMLWIDERLYYTNQSQHQDIYTFEIDPGKHSLRFRTHNREILALNFYIEEGKKNILSFNAGKPYTKIPYENSMQVPFVLTSRLLEKKEQGYLSDKEVSELSSQLITIDNNFGETELPNVRQRIEIPGFINTGNTLYYLNYTNRSTYDRILNAQVKVPVLAGPFPKRNMLGSLSNIASVYAGNRLLANVEIEGGNHYTLYPNYQKIKQWDSPIINRRISAFKPVLDFKEQPLTTDDIENRIKTEIANVMCSTSGFVNIRQYNKSFRGINYKLEMVLGKDKTGTYIRPALILVEPSKEEDRKDFQLYYGGTRDFNNLPSEGLTLHLIFKDSTSYSYSIQLHKGGKNYLKLDSIADYKKDSEISRVAYNLFNKGVITHSVENPYISKPIRDTLSLSPIFDERKFSRENKNKRVVTGIVRDNEDVVIGAMVKIKGTDKGVFTDFDGRFEIDIDGNVILEVMYIGYKTKEVSVSTGHDYNISLQADEQRLEEVVVIGYGVQKKANLTGSVVTINPLDGYFDNQVLQGRVAGLMIRGASSTDAKANPLIIINGLPFDGTLEDIDASSILSLNVLKDAAATSIYGARAANGVIMIETSALSSSKIAESENIPNEEPGNTIRRNFHDDAFWQPKLKTDEKGEANFEVTYPDDITNWNAYFVALGGKNQSDTKQMSVKSFKALSARLSTPRFAIRGDSLNAVGKVANHFGDSLVLTRTIDLDNNKQVEKIKIGNSHVDYIPVNAINGDSLTLTYSLQMENGYFDGEERSFPIFEQGLLQTYGDFKVINDSSTYTLKTDPEIGEVTLYAEASSLDLFLREIENIDQYPYMCNEQMASKIKALLAKKYICKIQGKEFKEDKKINSLIRDLNKNKNNEGLWGWWNKSESVMWISKHVINALLDADEAGYKTELDKHTLALAFEQELKNSLSSLPLTVDKKLPYAKGELLDRLIFLKRLNAAVDYKTYLYQVDSQLENSTARDNLKTMLVMSSIGLQDSIRIDSLMHYSDKTILGSLYWGEKKKGKSQLRYFYSPDETNTENTLLAYQILKNLGGHEQKLESIRNYFFEQRQNNTWNNIYESSRIVQTIMPDMLKSAEKYTNVVMNMNGTKISEFPYTAKFDSKEKIQISKTGTMPLFVTAYQREWNKNPIKEKSKGFEISTTFKVNNDSVADLKEGKTTILQATLNLSGDGEYIQIEIPIPAGCSYESKTMGNYWKEAHREHYKEKVVIFCNKLSKGQNVFDVELLPRYTGRYTLNPAKAELMYFPTFYGNEEIKITLIK</sequence>
<dbReference type="PANTHER" id="PTHR40094">
    <property type="entry name" value="ALPHA-2-MACROGLOBULIN HOMOLOG"/>
    <property type="match status" value="1"/>
</dbReference>
<dbReference type="SMART" id="SM01360">
    <property type="entry name" value="A2M"/>
    <property type="match status" value="1"/>
</dbReference>
<keyword evidence="1" id="KW-0732">Signal</keyword>
<dbReference type="OrthoDB" id="9767116at2"/>
<protein>
    <recommendedName>
        <fullName evidence="2">Alpha-2-macroglobulin domain-containing protein</fullName>
    </recommendedName>
</protein>
<feature type="signal peptide" evidence="1">
    <location>
        <begin position="1"/>
        <end position="21"/>
    </location>
</feature>
<dbReference type="Pfam" id="PF00207">
    <property type="entry name" value="A2M"/>
    <property type="match status" value="1"/>
</dbReference>
<dbReference type="InterPro" id="IPR012910">
    <property type="entry name" value="Plug_dom"/>
</dbReference>
<evidence type="ECO:0000313" key="4">
    <source>
        <dbReference type="Proteomes" id="UP000298285"/>
    </source>
</evidence>
<gene>
    <name evidence="3" type="ORF">E4T88_14120</name>
</gene>
<dbReference type="Pfam" id="PF17973">
    <property type="entry name" value="bMG10"/>
    <property type="match status" value="1"/>
</dbReference>
<dbReference type="NCBIfam" id="TIGR04057">
    <property type="entry name" value="SusC_RagA_signa"/>
    <property type="match status" value="1"/>
</dbReference>
<evidence type="ECO:0000259" key="2">
    <source>
        <dbReference type="SMART" id="SM01360"/>
    </source>
</evidence>
<dbReference type="InterPro" id="IPR051802">
    <property type="entry name" value="YfhM-like"/>
</dbReference>
<dbReference type="Proteomes" id="UP000298285">
    <property type="component" value="Unassembled WGS sequence"/>
</dbReference>
<dbReference type="InterPro" id="IPR023997">
    <property type="entry name" value="TonB-dep_OMP_SusC/RagA_CS"/>
</dbReference>
<dbReference type="GO" id="GO:0004866">
    <property type="term" value="F:endopeptidase inhibitor activity"/>
    <property type="evidence" value="ECO:0007669"/>
    <property type="project" value="InterPro"/>
</dbReference>
<evidence type="ECO:0000256" key="1">
    <source>
        <dbReference type="SAM" id="SignalP"/>
    </source>
</evidence>
<dbReference type="InterPro" id="IPR037066">
    <property type="entry name" value="Plug_dom_sf"/>
</dbReference>
<name>A0A4Y9IKF4_9BACT</name>
<reference evidence="3 4" key="1">
    <citation type="submission" date="2019-03" db="EMBL/GenBank/DDBJ databases">
        <title>Diversity of the mouse oral microbiome.</title>
        <authorList>
            <person name="Joseph S."/>
            <person name="Aduse-Opoku J."/>
            <person name="Curtis M."/>
            <person name="Wade W."/>
            <person name="Hashim A."/>
        </authorList>
    </citation>
    <scope>NUCLEOTIDE SEQUENCE [LARGE SCALE GENOMIC DNA]</scope>
    <source>
        <strain evidence="3 4">P11</strain>
    </source>
</reference>
<dbReference type="Pfam" id="PF13715">
    <property type="entry name" value="CarbopepD_reg_2"/>
    <property type="match status" value="1"/>
</dbReference>
<comment type="caution">
    <text evidence="3">The sequence shown here is derived from an EMBL/GenBank/DDBJ whole genome shotgun (WGS) entry which is preliminary data.</text>
</comment>
<dbReference type="InterPro" id="IPR008969">
    <property type="entry name" value="CarboxyPept-like_regulatory"/>
</dbReference>
<feature type="domain" description="Alpha-2-macroglobulin" evidence="2">
    <location>
        <begin position="1356"/>
        <end position="1445"/>
    </location>
</feature>
<accession>A0A4Y9IKF4</accession>
<evidence type="ECO:0000313" key="3">
    <source>
        <dbReference type="EMBL" id="TFU87229.1"/>
    </source>
</evidence>
<dbReference type="Pfam" id="PF07715">
    <property type="entry name" value="Plug"/>
    <property type="match status" value="1"/>
</dbReference>
<dbReference type="SUPFAM" id="SSF49464">
    <property type="entry name" value="Carboxypeptidase regulatory domain-like"/>
    <property type="match status" value="1"/>
</dbReference>
<dbReference type="Gene3D" id="1.50.10.20">
    <property type="match status" value="1"/>
</dbReference>
<dbReference type="Gene3D" id="2.20.130.20">
    <property type="match status" value="1"/>
</dbReference>